<dbReference type="PANTHER" id="PTHR47955">
    <property type="entry name" value="CYTOCHROME P450 FAMILY 71 PROTEIN"/>
    <property type="match status" value="1"/>
</dbReference>
<evidence type="ECO:0008006" key="9">
    <source>
        <dbReference type="Google" id="ProtNLM"/>
    </source>
</evidence>
<dbReference type="Proteomes" id="UP001457282">
    <property type="component" value="Unassembled WGS sequence"/>
</dbReference>
<keyword evidence="6" id="KW-0472">Membrane</keyword>
<dbReference type="PRINTS" id="PR00385">
    <property type="entry name" value="P450"/>
</dbReference>
<dbReference type="PROSITE" id="PS00086">
    <property type="entry name" value="CYTOCHROME_P450"/>
    <property type="match status" value="1"/>
</dbReference>
<dbReference type="InterPro" id="IPR001128">
    <property type="entry name" value="Cyt_P450"/>
</dbReference>
<keyword evidence="8" id="KW-1185">Reference proteome</keyword>
<keyword evidence="5" id="KW-0503">Monooxygenase</keyword>
<dbReference type="GO" id="GO:0004497">
    <property type="term" value="F:monooxygenase activity"/>
    <property type="evidence" value="ECO:0007669"/>
    <property type="project" value="UniProtKB-KW"/>
</dbReference>
<sequence length="539" mass="61240">MLELNLNETFSTLLQPFFSLKYLLLLAIFLILLSRWWSYTNSSDVSAPPSPPKLPVIGNLHQLGLLPHRSLQTLAQRYGPDLMLLHLGSRPVLVVSSAEAASEIFKTHDIAFSDRPKFIFFEKVVYNYKDIVSAPYGEYWRQVRSVCVLNLLSTKRVRSFRAVRLEETKLMMSNIEQSCSTLTSSSSPVLNLSEMFMKLTNDVTCRVAFGRKYSDRGDGLGRMFMELAVEMTEFFTRVNIGDYIPWLAWFTRVNGFDAKLDDLAKRVDNFFDMVIQEHIDKLNNRNGDGMNNDNDDGKDFVDVLLWVQKENAVGFPIDRVSIKAIILDMFTGGTDTTSTALEWAMSELLRNPTVMKKLQKEVRGIVGNKKDISEDDLVGMHYLKAVTKEIFRLHPPFPLLIPRMCNQDVKIKGFNIKANTQVMVNAWALGRDPKSYTNPERFEPERFLDSTIDYKGNNFELIPFGAGRRGCPGIQFATVVEELALANIVHKFDWALPHGEGEDDLDMTETTGITAHRKYPLKAVATTPFQGIAERDDAF</sequence>
<dbReference type="PRINTS" id="PR00463">
    <property type="entry name" value="EP450I"/>
</dbReference>
<dbReference type="GO" id="GO:0016705">
    <property type="term" value="F:oxidoreductase activity, acting on paired donors, with incorporation or reduction of molecular oxygen"/>
    <property type="evidence" value="ECO:0007669"/>
    <property type="project" value="InterPro"/>
</dbReference>
<keyword evidence="4 5" id="KW-0349">Heme</keyword>
<keyword evidence="2 4" id="KW-0479">Metal-binding</keyword>
<comment type="caution">
    <text evidence="7">The sequence shown here is derived from an EMBL/GenBank/DDBJ whole genome shotgun (WGS) entry which is preliminary data.</text>
</comment>
<dbReference type="InterPro" id="IPR036396">
    <property type="entry name" value="Cyt_P450_sf"/>
</dbReference>
<keyword evidence="3 4" id="KW-0408">Iron</keyword>
<keyword evidence="6" id="KW-0812">Transmembrane</keyword>
<proteinExistence type="inferred from homology"/>
<dbReference type="FunFam" id="1.10.630.10:FF:000011">
    <property type="entry name" value="Cytochrome P450 83B1"/>
    <property type="match status" value="1"/>
</dbReference>
<dbReference type="AlphaFoldDB" id="A0AAW1VP71"/>
<evidence type="ECO:0000256" key="2">
    <source>
        <dbReference type="ARBA" id="ARBA00022723"/>
    </source>
</evidence>
<comment type="similarity">
    <text evidence="1 5">Belongs to the cytochrome P450 family.</text>
</comment>
<evidence type="ECO:0000256" key="6">
    <source>
        <dbReference type="SAM" id="Phobius"/>
    </source>
</evidence>
<name>A0AAW1VP71_RUBAR</name>
<evidence type="ECO:0000313" key="8">
    <source>
        <dbReference type="Proteomes" id="UP001457282"/>
    </source>
</evidence>
<dbReference type="InterPro" id="IPR017972">
    <property type="entry name" value="Cyt_P450_CS"/>
</dbReference>
<evidence type="ECO:0000256" key="5">
    <source>
        <dbReference type="RuleBase" id="RU000461"/>
    </source>
</evidence>
<evidence type="ECO:0000313" key="7">
    <source>
        <dbReference type="EMBL" id="KAK9906246.1"/>
    </source>
</evidence>
<reference evidence="7 8" key="1">
    <citation type="journal article" date="2023" name="G3 (Bethesda)">
        <title>A chromosome-length genome assembly and annotation of blackberry (Rubus argutus, cv. 'Hillquist').</title>
        <authorList>
            <person name="Bruna T."/>
            <person name="Aryal R."/>
            <person name="Dudchenko O."/>
            <person name="Sargent D.J."/>
            <person name="Mead D."/>
            <person name="Buti M."/>
            <person name="Cavallini A."/>
            <person name="Hytonen T."/>
            <person name="Andres J."/>
            <person name="Pham M."/>
            <person name="Weisz D."/>
            <person name="Mascagni F."/>
            <person name="Usai G."/>
            <person name="Natali L."/>
            <person name="Bassil N."/>
            <person name="Fernandez G.E."/>
            <person name="Lomsadze A."/>
            <person name="Armour M."/>
            <person name="Olukolu B."/>
            <person name="Poorten T."/>
            <person name="Britton C."/>
            <person name="Davik J."/>
            <person name="Ashrafi H."/>
            <person name="Aiden E.L."/>
            <person name="Borodovsky M."/>
            <person name="Worthington M."/>
        </authorList>
    </citation>
    <scope>NUCLEOTIDE SEQUENCE [LARGE SCALE GENOMIC DNA]</scope>
    <source>
        <strain evidence="7">PI 553951</strain>
    </source>
</reference>
<comment type="cofactor">
    <cofactor evidence="4">
        <name>heme</name>
        <dbReference type="ChEBI" id="CHEBI:30413"/>
    </cofactor>
</comment>
<dbReference type="Pfam" id="PF00067">
    <property type="entry name" value="p450"/>
    <property type="match status" value="1"/>
</dbReference>
<evidence type="ECO:0000256" key="3">
    <source>
        <dbReference type="ARBA" id="ARBA00023004"/>
    </source>
</evidence>
<feature type="transmembrane region" description="Helical" evidence="6">
    <location>
        <begin position="20"/>
        <end position="39"/>
    </location>
</feature>
<dbReference type="SUPFAM" id="SSF48264">
    <property type="entry name" value="Cytochrome P450"/>
    <property type="match status" value="1"/>
</dbReference>
<evidence type="ECO:0000256" key="1">
    <source>
        <dbReference type="ARBA" id="ARBA00010617"/>
    </source>
</evidence>
<organism evidence="7 8">
    <name type="scientific">Rubus argutus</name>
    <name type="common">Southern blackberry</name>
    <dbReference type="NCBI Taxonomy" id="59490"/>
    <lineage>
        <taxon>Eukaryota</taxon>
        <taxon>Viridiplantae</taxon>
        <taxon>Streptophyta</taxon>
        <taxon>Embryophyta</taxon>
        <taxon>Tracheophyta</taxon>
        <taxon>Spermatophyta</taxon>
        <taxon>Magnoliopsida</taxon>
        <taxon>eudicotyledons</taxon>
        <taxon>Gunneridae</taxon>
        <taxon>Pentapetalae</taxon>
        <taxon>rosids</taxon>
        <taxon>fabids</taxon>
        <taxon>Rosales</taxon>
        <taxon>Rosaceae</taxon>
        <taxon>Rosoideae</taxon>
        <taxon>Rosoideae incertae sedis</taxon>
        <taxon>Rubus</taxon>
    </lineage>
</organism>
<keyword evidence="6" id="KW-1133">Transmembrane helix</keyword>
<keyword evidence="5" id="KW-0560">Oxidoreductase</keyword>
<gene>
    <name evidence="7" type="ORF">M0R45_002694</name>
</gene>
<dbReference type="InterPro" id="IPR002401">
    <property type="entry name" value="Cyt_P450_E_grp-I"/>
</dbReference>
<protein>
    <recommendedName>
        <fullName evidence="9">Cytochrome P450</fullName>
    </recommendedName>
</protein>
<evidence type="ECO:0000256" key="4">
    <source>
        <dbReference type="PIRSR" id="PIRSR602401-1"/>
    </source>
</evidence>
<dbReference type="Gene3D" id="1.10.630.10">
    <property type="entry name" value="Cytochrome P450"/>
    <property type="match status" value="1"/>
</dbReference>
<dbReference type="EMBL" id="JBEDUW010000073">
    <property type="protein sequence ID" value="KAK9906246.1"/>
    <property type="molecule type" value="Genomic_DNA"/>
</dbReference>
<dbReference type="CDD" id="cd11072">
    <property type="entry name" value="CYP71-like"/>
    <property type="match status" value="1"/>
</dbReference>
<accession>A0AAW1VP71</accession>
<dbReference type="GO" id="GO:0020037">
    <property type="term" value="F:heme binding"/>
    <property type="evidence" value="ECO:0007669"/>
    <property type="project" value="InterPro"/>
</dbReference>
<feature type="binding site" description="axial binding residue" evidence="4">
    <location>
        <position position="471"/>
    </location>
    <ligand>
        <name>heme</name>
        <dbReference type="ChEBI" id="CHEBI:30413"/>
    </ligand>
    <ligandPart>
        <name>Fe</name>
        <dbReference type="ChEBI" id="CHEBI:18248"/>
    </ligandPart>
</feature>
<dbReference type="GO" id="GO:0005506">
    <property type="term" value="F:iron ion binding"/>
    <property type="evidence" value="ECO:0007669"/>
    <property type="project" value="InterPro"/>
</dbReference>
<dbReference type="PANTHER" id="PTHR47955:SF15">
    <property type="entry name" value="CYTOCHROME P450 71A2-LIKE"/>
    <property type="match status" value="1"/>
</dbReference>